<proteinExistence type="predicted"/>
<sequence>MQMYARATYANYNNLETDIKSGCSQEKVAKWDFHSWLVRLSLAPLIDLPPIKKAQLCLRLKKHRHLTCAHMSSYRRALTSENTSYLLKTSLLIKPLIQYFCQCEHEPSPSTVMPG</sequence>
<dbReference type="Proteomes" id="UP001444071">
    <property type="component" value="Unassembled WGS sequence"/>
</dbReference>
<name>A0ABV0WUN1_9TELE</name>
<keyword evidence="2" id="KW-1185">Reference proteome</keyword>
<evidence type="ECO:0000313" key="2">
    <source>
        <dbReference type="Proteomes" id="UP001444071"/>
    </source>
</evidence>
<reference evidence="1 2" key="1">
    <citation type="submission" date="2021-06" db="EMBL/GenBank/DDBJ databases">
        <authorList>
            <person name="Palmer J.M."/>
        </authorList>
    </citation>
    <scope>NUCLEOTIDE SEQUENCE [LARGE SCALE GENOMIC DNA]</scope>
    <source>
        <strain evidence="1 2">XR_2019</strain>
        <tissue evidence="1">Muscle</tissue>
    </source>
</reference>
<evidence type="ECO:0000313" key="1">
    <source>
        <dbReference type="EMBL" id="MEQ2272633.1"/>
    </source>
</evidence>
<comment type="caution">
    <text evidence="1">The sequence shown here is derived from an EMBL/GenBank/DDBJ whole genome shotgun (WGS) entry which is preliminary data.</text>
</comment>
<accession>A0ABV0WUN1</accession>
<gene>
    <name evidence="1" type="ORF">XENORESO_004445</name>
</gene>
<organism evidence="1 2">
    <name type="scientific">Xenotaenia resolanae</name>
    <dbReference type="NCBI Taxonomy" id="208358"/>
    <lineage>
        <taxon>Eukaryota</taxon>
        <taxon>Metazoa</taxon>
        <taxon>Chordata</taxon>
        <taxon>Craniata</taxon>
        <taxon>Vertebrata</taxon>
        <taxon>Euteleostomi</taxon>
        <taxon>Actinopterygii</taxon>
        <taxon>Neopterygii</taxon>
        <taxon>Teleostei</taxon>
        <taxon>Neoteleostei</taxon>
        <taxon>Acanthomorphata</taxon>
        <taxon>Ovalentaria</taxon>
        <taxon>Atherinomorphae</taxon>
        <taxon>Cyprinodontiformes</taxon>
        <taxon>Goodeidae</taxon>
        <taxon>Xenotaenia</taxon>
    </lineage>
</organism>
<protein>
    <submittedName>
        <fullName evidence="1">Uncharacterized protein</fullName>
    </submittedName>
</protein>
<dbReference type="EMBL" id="JAHRIM010070238">
    <property type="protein sequence ID" value="MEQ2272633.1"/>
    <property type="molecule type" value="Genomic_DNA"/>
</dbReference>